<dbReference type="Gene3D" id="2.60.40.10">
    <property type="entry name" value="Immunoglobulins"/>
    <property type="match status" value="1"/>
</dbReference>
<sequence>MKTPNLHKIQKYKIIIIFLLISIGIRAQDCNNSQLVIDQDFSQYNGENQLYTRSMANNDFPNLGGRTSGGNVRGLSNDFPQRNRVINGELRAEFTKDDASGRTGGFVFDSSFDGVEEAVLQYRVKFADDFVWATGGKLPGLGGASTPNGSQPAGCTQNQNTIENAFSCRLMWRSNTAHTQPPYLIVYDYLPNRETRCGGNTRLGDLKLERNTWYTVKQYLKLNTPGQENGLLKMYIDGELLVDLDDVMFRLSGKGSVKINSVVMHTYRGGNRSDDWWQSPQDDYVYFDDFKVWTNCSDVTDNGENQLPVISFNDPTSPTVTVDEGHNLMVNVAASDPDGTIENVKLYMDNVEIREEVNPPYEWGHRDDLDEQLKNLAAGTYQMKAVATDNRGGTSEISFELVVEENVLSVDEFDASDLKIKIYPNPADNIIFIENEGNTTEDIQIKINDVSGRTVKTITSNSSVIEINTSALSSGMFLMTVKSGKLSTSKLLVKK</sequence>
<name>A0ABP3TRI3_9FLAO</name>
<evidence type="ECO:0000313" key="4">
    <source>
        <dbReference type="EMBL" id="GAA0716187.1"/>
    </source>
</evidence>
<comment type="caution">
    <text evidence="4">The sequence shown here is derived from an EMBL/GenBank/DDBJ whole genome shotgun (WGS) entry which is preliminary data.</text>
</comment>
<dbReference type="Pfam" id="PF21294">
    <property type="entry name" value="Polysacc_lyase_14"/>
    <property type="match status" value="1"/>
</dbReference>
<evidence type="ECO:0000259" key="2">
    <source>
        <dbReference type="Pfam" id="PF18962"/>
    </source>
</evidence>
<feature type="domain" description="Secretion system C-terminal sorting" evidence="2">
    <location>
        <begin position="422"/>
        <end position="493"/>
    </location>
</feature>
<dbReference type="RefSeq" id="WP_343911383.1">
    <property type="nucleotide sequence ID" value="NZ_BAAAGE010000001.1"/>
</dbReference>
<accession>A0ABP3TRI3</accession>
<dbReference type="InterPro" id="IPR013783">
    <property type="entry name" value="Ig-like_fold"/>
</dbReference>
<organism evidence="4 5">
    <name type="scientific">Aquimarina litoralis</name>
    <dbReference type="NCBI Taxonomy" id="584605"/>
    <lineage>
        <taxon>Bacteria</taxon>
        <taxon>Pseudomonadati</taxon>
        <taxon>Bacteroidota</taxon>
        <taxon>Flavobacteriia</taxon>
        <taxon>Flavobacteriales</taxon>
        <taxon>Flavobacteriaceae</taxon>
        <taxon>Aquimarina</taxon>
    </lineage>
</organism>
<dbReference type="InterPro" id="IPR048958">
    <property type="entry name" value="Polysacc_lyase_14"/>
</dbReference>
<reference evidence="5" key="1">
    <citation type="journal article" date="2019" name="Int. J. Syst. Evol. Microbiol.">
        <title>The Global Catalogue of Microorganisms (GCM) 10K type strain sequencing project: providing services to taxonomists for standard genome sequencing and annotation.</title>
        <authorList>
            <consortium name="The Broad Institute Genomics Platform"/>
            <consortium name="The Broad Institute Genome Sequencing Center for Infectious Disease"/>
            <person name="Wu L."/>
            <person name="Ma J."/>
        </authorList>
    </citation>
    <scope>NUCLEOTIDE SEQUENCE [LARGE SCALE GENOMIC DNA]</scope>
    <source>
        <strain evidence="5">JCM 15974</strain>
    </source>
</reference>
<keyword evidence="1" id="KW-0732">Signal</keyword>
<evidence type="ECO:0000259" key="3">
    <source>
        <dbReference type="Pfam" id="PF21294"/>
    </source>
</evidence>
<keyword evidence="5" id="KW-1185">Reference proteome</keyword>
<dbReference type="Pfam" id="PF18962">
    <property type="entry name" value="Por_Secre_tail"/>
    <property type="match status" value="1"/>
</dbReference>
<dbReference type="PANTHER" id="PTHR40124">
    <property type="match status" value="1"/>
</dbReference>
<dbReference type="Pfam" id="PF17957">
    <property type="entry name" value="Big_7"/>
    <property type="match status" value="1"/>
</dbReference>
<evidence type="ECO:0000313" key="5">
    <source>
        <dbReference type="Proteomes" id="UP001501758"/>
    </source>
</evidence>
<feature type="domain" description="Polysaccharide lyase 14" evidence="3">
    <location>
        <begin position="91"/>
        <end position="290"/>
    </location>
</feature>
<dbReference type="NCBIfam" id="TIGR04183">
    <property type="entry name" value="Por_Secre_tail"/>
    <property type="match status" value="1"/>
</dbReference>
<dbReference type="InterPro" id="IPR026444">
    <property type="entry name" value="Secre_tail"/>
</dbReference>
<dbReference type="Proteomes" id="UP001501758">
    <property type="component" value="Unassembled WGS sequence"/>
</dbReference>
<protein>
    <recommendedName>
        <fullName evidence="6">Por secretion system C-terminal sorting domain-containing protein</fullName>
    </recommendedName>
</protein>
<evidence type="ECO:0000256" key="1">
    <source>
        <dbReference type="ARBA" id="ARBA00022729"/>
    </source>
</evidence>
<dbReference type="PANTHER" id="PTHR40124:SF1">
    <property type="entry name" value="DISAGGREGATASE RELATED REPEAT PROTEIN"/>
    <property type="match status" value="1"/>
</dbReference>
<proteinExistence type="predicted"/>
<gene>
    <name evidence="4" type="ORF">GCM10009430_11630</name>
</gene>
<dbReference type="EMBL" id="BAAAGE010000001">
    <property type="protein sequence ID" value="GAA0716187.1"/>
    <property type="molecule type" value="Genomic_DNA"/>
</dbReference>
<dbReference type="Gene3D" id="2.60.120.200">
    <property type="match status" value="1"/>
</dbReference>
<evidence type="ECO:0008006" key="6">
    <source>
        <dbReference type="Google" id="ProtNLM"/>
    </source>
</evidence>